<comment type="caution">
    <text evidence="7">The sequence shown here is derived from an EMBL/GenBank/DDBJ whole genome shotgun (WGS) entry which is preliminary data.</text>
</comment>
<dbReference type="GO" id="GO:0006310">
    <property type="term" value="P:DNA recombination"/>
    <property type="evidence" value="ECO:0007669"/>
    <property type="project" value="UniProtKB-KW"/>
</dbReference>
<evidence type="ECO:0000256" key="4">
    <source>
        <dbReference type="ARBA" id="ARBA00023172"/>
    </source>
</evidence>
<dbReference type="InterPro" id="IPR011010">
    <property type="entry name" value="DNA_brk_join_enz"/>
</dbReference>
<dbReference type="InterPro" id="IPR052787">
    <property type="entry name" value="MAVS"/>
</dbReference>
<dbReference type="PANTHER" id="PTHR21446:SF12">
    <property type="entry name" value="POTASSIUM CHANNEL TETRAMERIZATION DOMAIN CONTAINING 1"/>
    <property type="match status" value="1"/>
</dbReference>
<dbReference type="OrthoDB" id="8960555at2759"/>
<dbReference type="AlphaFoldDB" id="A0A3N0Z173"/>
<feature type="region of interest" description="Disordered" evidence="5">
    <location>
        <begin position="124"/>
        <end position="150"/>
    </location>
</feature>
<evidence type="ECO:0000256" key="1">
    <source>
        <dbReference type="ARBA" id="ARBA00022499"/>
    </source>
</evidence>
<keyword evidence="8" id="KW-1185">Reference proteome</keyword>
<dbReference type="EMBL" id="RJVU01016772">
    <property type="protein sequence ID" value="ROL52289.1"/>
    <property type="molecule type" value="Genomic_DNA"/>
</dbReference>
<sequence>MTFNEETKNHKNPLEVDRANRRGAMYQEPGDPLCPVSSLEKYLSKIPPDAKTLYLQPKRRFAANDSIWYSSVPLGVNQLSNMLPRLCKEAGTLSSYTNHSIRATTIQKLSDAGLQAREIIAVSGHRREKAQTKEKKSKRERDKSRACRSWSRRHRAERRREFRGRSEVEEARELEERVQMFQVEKERVWALHQVTEAREVEEVRAVEEEIMQVQVLELAAEEGEGEEAEMQRKRTEFR</sequence>
<accession>A0A3N0Z173</accession>
<keyword evidence="4" id="KW-0233">DNA recombination</keyword>
<protein>
    <recommendedName>
        <fullName evidence="6">ZMYM2-like/QRICH1 C-terminal domain-containing protein</fullName>
    </recommendedName>
</protein>
<evidence type="ECO:0000259" key="6">
    <source>
        <dbReference type="Pfam" id="PF12012"/>
    </source>
</evidence>
<keyword evidence="3" id="KW-0832">Ubl conjugation</keyword>
<feature type="compositionally biased region" description="Basic and acidic residues" evidence="5">
    <location>
        <begin position="1"/>
        <end position="20"/>
    </location>
</feature>
<dbReference type="InterPro" id="IPR013762">
    <property type="entry name" value="Integrase-like_cat_sf"/>
</dbReference>
<reference evidence="7 8" key="1">
    <citation type="submission" date="2018-10" db="EMBL/GenBank/DDBJ databases">
        <title>Genome assembly for a Yunnan-Guizhou Plateau 3E fish, Anabarilius grahami (Regan), and its evolutionary and genetic applications.</title>
        <authorList>
            <person name="Jiang W."/>
        </authorList>
    </citation>
    <scope>NUCLEOTIDE SEQUENCE [LARGE SCALE GENOMIC DNA]</scope>
    <source>
        <strain evidence="7">AG-KIZ</strain>
        <tissue evidence="7">Muscle</tissue>
    </source>
</reference>
<evidence type="ECO:0000313" key="8">
    <source>
        <dbReference type="Proteomes" id="UP000281406"/>
    </source>
</evidence>
<name>A0A3N0Z173_ANAGA</name>
<proteinExistence type="predicted"/>
<dbReference type="SUPFAM" id="SSF56349">
    <property type="entry name" value="DNA breaking-rejoining enzymes"/>
    <property type="match status" value="1"/>
</dbReference>
<dbReference type="GO" id="GO:0003677">
    <property type="term" value="F:DNA binding"/>
    <property type="evidence" value="ECO:0007669"/>
    <property type="project" value="InterPro"/>
</dbReference>
<feature type="domain" description="ZMYM2-like/QRICH1 C-terminal" evidence="6">
    <location>
        <begin position="17"/>
        <end position="87"/>
    </location>
</feature>
<dbReference type="InterPro" id="IPR021893">
    <property type="entry name" value="ZMYM2-like_C"/>
</dbReference>
<gene>
    <name evidence="7" type="ORF">DPX16_1905</name>
</gene>
<evidence type="ECO:0000256" key="3">
    <source>
        <dbReference type="ARBA" id="ARBA00022843"/>
    </source>
</evidence>
<dbReference type="Proteomes" id="UP000281406">
    <property type="component" value="Unassembled WGS sequence"/>
</dbReference>
<dbReference type="GO" id="GO:0015074">
    <property type="term" value="P:DNA integration"/>
    <property type="evidence" value="ECO:0007669"/>
    <property type="project" value="InterPro"/>
</dbReference>
<feature type="compositionally biased region" description="Basic and acidic residues" evidence="5">
    <location>
        <begin position="129"/>
        <end position="145"/>
    </location>
</feature>
<dbReference type="Pfam" id="PF12012">
    <property type="entry name" value="DUF3504"/>
    <property type="match status" value="1"/>
</dbReference>
<keyword evidence="1" id="KW-1017">Isopeptide bond</keyword>
<dbReference type="PANTHER" id="PTHR21446">
    <property type="entry name" value="DUF3504 DOMAIN-CONTAINING PROTEIN"/>
    <property type="match status" value="1"/>
</dbReference>
<evidence type="ECO:0000313" key="7">
    <source>
        <dbReference type="EMBL" id="ROL52289.1"/>
    </source>
</evidence>
<feature type="region of interest" description="Disordered" evidence="5">
    <location>
        <begin position="1"/>
        <end position="31"/>
    </location>
</feature>
<keyword evidence="2" id="KW-0597">Phosphoprotein</keyword>
<evidence type="ECO:0000256" key="5">
    <source>
        <dbReference type="SAM" id="MobiDB-lite"/>
    </source>
</evidence>
<organism evidence="7 8">
    <name type="scientific">Anabarilius grahami</name>
    <name type="common">Kanglang fish</name>
    <name type="synonym">Barilius grahami</name>
    <dbReference type="NCBI Taxonomy" id="495550"/>
    <lineage>
        <taxon>Eukaryota</taxon>
        <taxon>Metazoa</taxon>
        <taxon>Chordata</taxon>
        <taxon>Craniata</taxon>
        <taxon>Vertebrata</taxon>
        <taxon>Euteleostomi</taxon>
        <taxon>Actinopterygii</taxon>
        <taxon>Neopterygii</taxon>
        <taxon>Teleostei</taxon>
        <taxon>Ostariophysi</taxon>
        <taxon>Cypriniformes</taxon>
        <taxon>Xenocyprididae</taxon>
        <taxon>Xenocypridinae</taxon>
        <taxon>Xenocypridinae incertae sedis</taxon>
        <taxon>Anabarilius</taxon>
    </lineage>
</organism>
<dbReference type="Gene3D" id="1.10.443.10">
    <property type="entry name" value="Intergrase catalytic core"/>
    <property type="match status" value="1"/>
</dbReference>
<evidence type="ECO:0000256" key="2">
    <source>
        <dbReference type="ARBA" id="ARBA00022553"/>
    </source>
</evidence>